<accession>A0AA37WR22</accession>
<dbReference type="Gene3D" id="3.40.50.150">
    <property type="entry name" value="Vaccinia Virus protein VP39"/>
    <property type="match status" value="1"/>
</dbReference>
<name>A0AA37WR22_9HYPH</name>
<gene>
    <name evidence="1" type="ORF">GCM10007890_19090</name>
</gene>
<dbReference type="EMBL" id="BSPL01000012">
    <property type="protein sequence ID" value="GLS69896.1"/>
    <property type="molecule type" value="Genomic_DNA"/>
</dbReference>
<organism evidence="1 2">
    <name type="scientific">Methylobacterium tardum</name>
    <dbReference type="NCBI Taxonomy" id="374432"/>
    <lineage>
        <taxon>Bacteria</taxon>
        <taxon>Pseudomonadati</taxon>
        <taxon>Pseudomonadota</taxon>
        <taxon>Alphaproteobacteria</taxon>
        <taxon>Hyphomicrobiales</taxon>
        <taxon>Methylobacteriaceae</taxon>
        <taxon>Methylobacterium</taxon>
    </lineage>
</organism>
<protein>
    <submittedName>
        <fullName evidence="1">Uncharacterized protein</fullName>
    </submittedName>
</protein>
<sequence length="236" mass="27162">MFGQVPDLVAQEATLGARSDKLILLWYGATFQDLAMERVWMGIVTWGPPQELIALLQKNFKFEAFVETGTFEGKTSLWASERFPKVYTIEASKHYYDIAQDTFSSADNIDSRFGDTSLVLSRLIPNLPPSLIFLDAHWSTGQTAGESNECPLLTELEVIRPWFSRHVVMIDDARYFLEPPIRPHRFTDWPSIDEIIQAMNGTSYTVHYKDVLLMIPRIHRIRIEEAIRDLNENHDT</sequence>
<keyword evidence="2" id="KW-1185">Reference proteome</keyword>
<dbReference type="Proteomes" id="UP001157440">
    <property type="component" value="Unassembled WGS sequence"/>
</dbReference>
<dbReference type="AlphaFoldDB" id="A0AA37WR22"/>
<evidence type="ECO:0000313" key="1">
    <source>
        <dbReference type="EMBL" id="GLS69896.1"/>
    </source>
</evidence>
<dbReference type="InterPro" id="IPR029063">
    <property type="entry name" value="SAM-dependent_MTases_sf"/>
</dbReference>
<dbReference type="SUPFAM" id="SSF53335">
    <property type="entry name" value="S-adenosyl-L-methionine-dependent methyltransferases"/>
    <property type="match status" value="1"/>
</dbReference>
<evidence type="ECO:0000313" key="2">
    <source>
        <dbReference type="Proteomes" id="UP001157440"/>
    </source>
</evidence>
<reference evidence="2" key="1">
    <citation type="journal article" date="2019" name="Int. J. Syst. Evol. Microbiol.">
        <title>The Global Catalogue of Microorganisms (GCM) 10K type strain sequencing project: providing services to taxonomists for standard genome sequencing and annotation.</title>
        <authorList>
            <consortium name="The Broad Institute Genomics Platform"/>
            <consortium name="The Broad Institute Genome Sequencing Center for Infectious Disease"/>
            <person name="Wu L."/>
            <person name="Ma J."/>
        </authorList>
    </citation>
    <scope>NUCLEOTIDE SEQUENCE [LARGE SCALE GENOMIC DNA]</scope>
    <source>
        <strain evidence="2">NBRC 103632</strain>
    </source>
</reference>
<comment type="caution">
    <text evidence="1">The sequence shown here is derived from an EMBL/GenBank/DDBJ whole genome shotgun (WGS) entry which is preliminary data.</text>
</comment>
<proteinExistence type="predicted"/>